<feature type="region of interest" description="Disordered" evidence="2">
    <location>
        <begin position="25"/>
        <end position="51"/>
    </location>
</feature>
<dbReference type="Pfam" id="PF02563">
    <property type="entry name" value="Poly_export"/>
    <property type="match status" value="1"/>
</dbReference>
<gene>
    <name evidence="5" type="ORF">QEH59_01355</name>
</gene>
<dbReference type="InterPro" id="IPR003715">
    <property type="entry name" value="Poly_export_N"/>
</dbReference>
<evidence type="ECO:0000256" key="1">
    <source>
        <dbReference type="ARBA" id="ARBA00022729"/>
    </source>
</evidence>
<protein>
    <submittedName>
        <fullName evidence="5">Polysaccharide export protein</fullName>
    </submittedName>
</protein>
<sequence length="227" mass="23817">MKQSSLLSFLLILISATLLHAQESGGSDGGSSSSSGSDSSSYGSGSSSSGGGAGVGIVVGENYVLKPSDVISVTVYQEEDLDKSVRIEGDGSVALALIGKVKLAGMTVAEAQSLVTDLYNRDYLVDPQISLLVVQFSPKIVHILGSVGSPGQVAIPPDRDLTLTEAIAGVRGVSRLGNPKKITIKRIDEDGRARQMEVNFSSIIQDPNAKDIILKEGDTIWVPERVF</sequence>
<feature type="chain" id="PRO_5045294116" evidence="3">
    <location>
        <begin position="22"/>
        <end position="227"/>
    </location>
</feature>
<name>A0ABU1AFY1_9BACT</name>
<dbReference type="RefSeq" id="WP_308983562.1">
    <property type="nucleotide sequence ID" value="NZ_JARXIC010000002.1"/>
</dbReference>
<evidence type="ECO:0000256" key="3">
    <source>
        <dbReference type="SAM" id="SignalP"/>
    </source>
</evidence>
<evidence type="ECO:0000256" key="2">
    <source>
        <dbReference type="SAM" id="MobiDB-lite"/>
    </source>
</evidence>
<comment type="caution">
    <text evidence="5">The sequence shown here is derived from an EMBL/GenBank/DDBJ whole genome shotgun (WGS) entry which is preliminary data.</text>
</comment>
<evidence type="ECO:0000313" key="6">
    <source>
        <dbReference type="Proteomes" id="UP001243717"/>
    </source>
</evidence>
<evidence type="ECO:0000313" key="5">
    <source>
        <dbReference type="EMBL" id="MDQ8193053.1"/>
    </source>
</evidence>
<feature type="domain" description="Polysaccharide export protein N-terminal" evidence="4">
    <location>
        <begin position="60"/>
        <end position="133"/>
    </location>
</feature>
<dbReference type="EMBL" id="JARXIC010000002">
    <property type="protein sequence ID" value="MDQ8193053.1"/>
    <property type="molecule type" value="Genomic_DNA"/>
</dbReference>
<organism evidence="5 6">
    <name type="scientific">Thalassobacterium sedimentorum</name>
    <dbReference type="NCBI Taxonomy" id="3041258"/>
    <lineage>
        <taxon>Bacteria</taxon>
        <taxon>Pseudomonadati</taxon>
        <taxon>Verrucomicrobiota</taxon>
        <taxon>Opitutia</taxon>
        <taxon>Puniceicoccales</taxon>
        <taxon>Coraliomargaritaceae</taxon>
        <taxon>Thalassobacterium</taxon>
    </lineage>
</organism>
<evidence type="ECO:0000259" key="4">
    <source>
        <dbReference type="Pfam" id="PF02563"/>
    </source>
</evidence>
<dbReference type="Gene3D" id="3.30.1950.10">
    <property type="entry name" value="wza like domain"/>
    <property type="match status" value="1"/>
</dbReference>
<dbReference type="Proteomes" id="UP001243717">
    <property type="component" value="Unassembled WGS sequence"/>
</dbReference>
<dbReference type="PANTHER" id="PTHR33619:SF3">
    <property type="entry name" value="POLYSACCHARIDE EXPORT PROTEIN GFCE-RELATED"/>
    <property type="match status" value="1"/>
</dbReference>
<proteinExistence type="predicted"/>
<feature type="compositionally biased region" description="Low complexity" evidence="2">
    <location>
        <begin position="30"/>
        <end position="47"/>
    </location>
</feature>
<keyword evidence="6" id="KW-1185">Reference proteome</keyword>
<dbReference type="Gene3D" id="3.10.560.10">
    <property type="entry name" value="Outer membrane lipoprotein wza domain like"/>
    <property type="match status" value="1"/>
</dbReference>
<feature type="signal peptide" evidence="3">
    <location>
        <begin position="1"/>
        <end position="21"/>
    </location>
</feature>
<dbReference type="InterPro" id="IPR049712">
    <property type="entry name" value="Poly_export"/>
</dbReference>
<accession>A0ABU1AFY1</accession>
<dbReference type="PANTHER" id="PTHR33619">
    <property type="entry name" value="POLYSACCHARIDE EXPORT PROTEIN GFCE-RELATED"/>
    <property type="match status" value="1"/>
</dbReference>
<keyword evidence="1 3" id="KW-0732">Signal</keyword>
<reference evidence="5 6" key="1">
    <citation type="submission" date="2023-04" db="EMBL/GenBank/DDBJ databases">
        <title>A novel bacteria isolated from coastal sediment.</title>
        <authorList>
            <person name="Liu X.-J."/>
            <person name="Du Z.-J."/>
        </authorList>
    </citation>
    <scope>NUCLEOTIDE SEQUENCE [LARGE SCALE GENOMIC DNA]</scope>
    <source>
        <strain evidence="5 6">SDUM461004</strain>
    </source>
</reference>